<reference evidence="1 2" key="1">
    <citation type="submission" date="2024-05" db="EMBL/GenBank/DDBJ databases">
        <title>Genome sequencing and assembly of Indian major carp, Cirrhinus mrigala (Hamilton, 1822).</title>
        <authorList>
            <person name="Mohindra V."/>
            <person name="Chowdhury L.M."/>
            <person name="Lal K."/>
            <person name="Jena J.K."/>
        </authorList>
    </citation>
    <scope>NUCLEOTIDE SEQUENCE [LARGE SCALE GENOMIC DNA]</scope>
    <source>
        <strain evidence="1">CM1030</strain>
        <tissue evidence="1">Blood</tissue>
    </source>
</reference>
<sequence length="79" mass="8589">MLLSLDADDVRPDASVYSVRVSGEPHTHTLLFTQPVDGQTLPRPLQFNGSYHGLCYSVSLMLGNDSSTSRAVRTVPVLT</sequence>
<gene>
    <name evidence="1" type="ORF">M9458_010158</name>
</gene>
<dbReference type="AlphaFoldDB" id="A0ABD0RDJ7"/>
<feature type="non-terminal residue" evidence="1">
    <location>
        <position position="79"/>
    </location>
</feature>
<protein>
    <submittedName>
        <fullName evidence="1">Uncharacterized protein</fullName>
    </submittedName>
</protein>
<comment type="caution">
    <text evidence="1">The sequence shown here is derived from an EMBL/GenBank/DDBJ whole genome shotgun (WGS) entry which is preliminary data.</text>
</comment>
<dbReference type="EMBL" id="JAMKFB020000004">
    <property type="protein sequence ID" value="KAL0196586.1"/>
    <property type="molecule type" value="Genomic_DNA"/>
</dbReference>
<dbReference type="Proteomes" id="UP001529510">
    <property type="component" value="Unassembled WGS sequence"/>
</dbReference>
<dbReference type="InterPro" id="IPR042996">
    <property type="entry name" value="PTPRO"/>
</dbReference>
<organism evidence="1 2">
    <name type="scientific">Cirrhinus mrigala</name>
    <name type="common">Mrigala</name>
    <dbReference type="NCBI Taxonomy" id="683832"/>
    <lineage>
        <taxon>Eukaryota</taxon>
        <taxon>Metazoa</taxon>
        <taxon>Chordata</taxon>
        <taxon>Craniata</taxon>
        <taxon>Vertebrata</taxon>
        <taxon>Euteleostomi</taxon>
        <taxon>Actinopterygii</taxon>
        <taxon>Neopterygii</taxon>
        <taxon>Teleostei</taxon>
        <taxon>Ostariophysi</taxon>
        <taxon>Cypriniformes</taxon>
        <taxon>Cyprinidae</taxon>
        <taxon>Labeoninae</taxon>
        <taxon>Labeonini</taxon>
        <taxon>Cirrhinus</taxon>
    </lineage>
</organism>
<dbReference type="PANTHER" id="PTHR47028">
    <property type="entry name" value="RECEPTOR-TYPE TYROSINE-PROTEIN PHOSPHATASE O"/>
    <property type="match status" value="1"/>
</dbReference>
<evidence type="ECO:0000313" key="2">
    <source>
        <dbReference type="Proteomes" id="UP001529510"/>
    </source>
</evidence>
<accession>A0ABD0RDJ7</accession>
<name>A0ABD0RDJ7_CIRMR</name>
<dbReference type="PANTHER" id="PTHR47028:SF1">
    <property type="entry name" value="RECEPTOR-TYPE TYROSINE-PROTEIN PHOSPHATASE O"/>
    <property type="match status" value="1"/>
</dbReference>
<keyword evidence="2" id="KW-1185">Reference proteome</keyword>
<proteinExistence type="predicted"/>
<evidence type="ECO:0000313" key="1">
    <source>
        <dbReference type="EMBL" id="KAL0196586.1"/>
    </source>
</evidence>